<evidence type="ECO:0000313" key="4">
    <source>
        <dbReference type="Proteomes" id="UP001151582"/>
    </source>
</evidence>
<keyword evidence="4" id="KW-1185">Reference proteome</keyword>
<dbReference type="AlphaFoldDB" id="A0A9W8BAH4"/>
<gene>
    <name evidence="3" type="ORF">H4R34_001880</name>
</gene>
<comment type="similarity">
    <text evidence="1">Belongs to the CDC123 family.</text>
</comment>
<feature type="region of interest" description="Disordered" evidence="2">
    <location>
        <begin position="60"/>
        <end position="89"/>
    </location>
</feature>
<reference evidence="3" key="1">
    <citation type="submission" date="2022-07" db="EMBL/GenBank/DDBJ databases">
        <title>Phylogenomic reconstructions and comparative analyses of Kickxellomycotina fungi.</title>
        <authorList>
            <person name="Reynolds N.K."/>
            <person name="Stajich J.E."/>
            <person name="Barry K."/>
            <person name="Grigoriev I.V."/>
            <person name="Crous P."/>
            <person name="Smith M.E."/>
        </authorList>
    </citation>
    <scope>NUCLEOTIDE SEQUENCE</scope>
    <source>
        <strain evidence="3">RSA 567</strain>
    </source>
</reference>
<sequence>MPDDATAPLPPVTVQDVLNCAFSHWYPNFRTSTIKSLVIKPLPPALLQYLKQDNVVLPAHSDADSDDVGSTTASAEHYDDEADNDDSDAVDAVPDLSEATALIQEAIDALGGDVFPRLAWSSPRDAVWITATQSLRCTSPDDVYLVLKSSDRVTDELDAPFAAATLPPTDSQGYDPELVLRRWSNLNPALEFRCFVLNQRLTHITQMDLNHYSFLAEEQDRILSLITQFFTDTVLPRFPSRHYAVDVYVKSTYEKVYIVDFNILSPSTTDPILFAWDELLTPNKPVSEQQHQPTLRLFPADTDGLRFSSARYSQNRFPVELTATNYQEGLDKFIETVRSQQPK</sequence>
<accession>A0A9W8BAH4</accession>
<organism evidence="3 4">
    <name type="scientific">Dimargaris verticillata</name>
    <dbReference type="NCBI Taxonomy" id="2761393"/>
    <lineage>
        <taxon>Eukaryota</taxon>
        <taxon>Fungi</taxon>
        <taxon>Fungi incertae sedis</taxon>
        <taxon>Zoopagomycota</taxon>
        <taxon>Kickxellomycotina</taxon>
        <taxon>Dimargaritomycetes</taxon>
        <taxon>Dimargaritales</taxon>
        <taxon>Dimargaritaceae</taxon>
        <taxon>Dimargaris</taxon>
    </lineage>
</organism>
<dbReference type="EMBL" id="JANBQB010000106">
    <property type="protein sequence ID" value="KAJ1981941.1"/>
    <property type="molecule type" value="Genomic_DNA"/>
</dbReference>
<comment type="caution">
    <text evidence="3">The sequence shown here is derived from an EMBL/GenBank/DDBJ whole genome shotgun (WGS) entry which is preliminary data.</text>
</comment>
<evidence type="ECO:0008006" key="5">
    <source>
        <dbReference type="Google" id="ProtNLM"/>
    </source>
</evidence>
<dbReference type="OrthoDB" id="360540at2759"/>
<dbReference type="PANTHER" id="PTHR15323">
    <property type="entry name" value="D123 PROTEIN"/>
    <property type="match status" value="1"/>
</dbReference>
<dbReference type="GO" id="GO:0005737">
    <property type="term" value="C:cytoplasm"/>
    <property type="evidence" value="ECO:0007669"/>
    <property type="project" value="TreeGrafter"/>
</dbReference>
<dbReference type="PANTHER" id="PTHR15323:SF6">
    <property type="entry name" value="CELL DIVISION CYCLE PROTEIN 123 HOMOLOG"/>
    <property type="match status" value="1"/>
</dbReference>
<feature type="compositionally biased region" description="Acidic residues" evidence="2">
    <location>
        <begin position="78"/>
        <end position="89"/>
    </location>
</feature>
<proteinExistence type="inferred from homology"/>
<name>A0A9W8BAH4_9FUNG</name>
<evidence type="ECO:0000313" key="3">
    <source>
        <dbReference type="EMBL" id="KAJ1981941.1"/>
    </source>
</evidence>
<protein>
    <recommendedName>
        <fullName evidence="5">Cell division cycle protein 123</fullName>
    </recommendedName>
</protein>
<evidence type="ECO:0000256" key="1">
    <source>
        <dbReference type="ARBA" id="ARBA00011047"/>
    </source>
</evidence>
<dbReference type="Pfam" id="PF07065">
    <property type="entry name" value="D123"/>
    <property type="match status" value="1"/>
</dbReference>
<dbReference type="InterPro" id="IPR009772">
    <property type="entry name" value="CDC123"/>
</dbReference>
<evidence type="ECO:0000256" key="2">
    <source>
        <dbReference type="SAM" id="MobiDB-lite"/>
    </source>
</evidence>
<dbReference type="Proteomes" id="UP001151582">
    <property type="component" value="Unassembled WGS sequence"/>
</dbReference>